<keyword evidence="3" id="KW-1185">Reference proteome</keyword>
<sequence>MDRRHFIQFGLAGLGGAVVGREVLNPSTALAGSGHKSMAGGVYYTKESPGRWSKKVDGHLPHFEIEKAGMDTMVRVLTGHEMKGYEHYIVKHVLLDADFGFLQENMFDPMKDKSPISDFKLTGYTGKLYALSMCNKHDVWLNSIEI</sequence>
<dbReference type="InterPro" id="IPR006311">
    <property type="entry name" value="TAT_signal"/>
</dbReference>
<protein>
    <submittedName>
        <fullName evidence="2">Secreted protein</fullName>
    </submittedName>
</protein>
<dbReference type="AlphaFoldDB" id="A0A1Y0IBK8"/>
<dbReference type="Pfam" id="PF01880">
    <property type="entry name" value="Desulfoferrodox"/>
    <property type="match status" value="1"/>
</dbReference>
<gene>
    <name evidence="2" type="ORF">OLMES_3841</name>
</gene>
<dbReference type="KEGG" id="ome:OLMES_3841"/>
<dbReference type="Gene3D" id="2.60.40.730">
    <property type="entry name" value="SOR catalytic domain"/>
    <property type="match status" value="1"/>
</dbReference>
<evidence type="ECO:0000313" key="3">
    <source>
        <dbReference type="Proteomes" id="UP000196027"/>
    </source>
</evidence>
<accession>A0A1Y0IBK8</accession>
<reference evidence="2 3" key="1">
    <citation type="submission" date="2017-05" db="EMBL/GenBank/DDBJ databases">
        <title>Genomic insights into alkan degradation activity of Oleiphilus messinensis.</title>
        <authorList>
            <person name="Kozyavkin S.A."/>
            <person name="Slesarev A.I."/>
            <person name="Golyshin P.N."/>
            <person name="Korzhenkov A."/>
            <person name="Golyshina O.N."/>
            <person name="Toshchakov S.V."/>
        </authorList>
    </citation>
    <scope>NUCLEOTIDE SEQUENCE [LARGE SCALE GENOMIC DNA]</scope>
    <source>
        <strain evidence="2 3">ME102</strain>
    </source>
</reference>
<dbReference type="GO" id="GO:0005506">
    <property type="term" value="F:iron ion binding"/>
    <property type="evidence" value="ECO:0007669"/>
    <property type="project" value="InterPro"/>
</dbReference>
<dbReference type="InterPro" id="IPR002742">
    <property type="entry name" value="Desulfoferrodoxin_Fe-bd_dom"/>
</dbReference>
<evidence type="ECO:0000313" key="2">
    <source>
        <dbReference type="EMBL" id="ARU57861.1"/>
    </source>
</evidence>
<proteinExistence type="predicted"/>
<dbReference type="EMBL" id="CP021425">
    <property type="protein sequence ID" value="ARU57861.1"/>
    <property type="molecule type" value="Genomic_DNA"/>
</dbReference>
<dbReference type="PROSITE" id="PS51318">
    <property type="entry name" value="TAT"/>
    <property type="match status" value="1"/>
</dbReference>
<evidence type="ECO:0000259" key="1">
    <source>
        <dbReference type="Pfam" id="PF01880"/>
    </source>
</evidence>
<dbReference type="RefSeq" id="WP_087462709.1">
    <property type="nucleotide sequence ID" value="NZ_CP021425.1"/>
</dbReference>
<feature type="domain" description="Desulfoferrodoxin ferrous iron-binding" evidence="1">
    <location>
        <begin position="54"/>
        <end position="142"/>
    </location>
</feature>
<dbReference type="Proteomes" id="UP000196027">
    <property type="component" value="Chromosome"/>
</dbReference>
<name>A0A1Y0IBK8_9GAMM</name>
<dbReference type="GO" id="GO:0016491">
    <property type="term" value="F:oxidoreductase activity"/>
    <property type="evidence" value="ECO:0007669"/>
    <property type="project" value="InterPro"/>
</dbReference>
<dbReference type="SUPFAM" id="SSF49367">
    <property type="entry name" value="Superoxide reductase-like"/>
    <property type="match status" value="1"/>
</dbReference>
<dbReference type="OrthoDB" id="9814936at2"/>
<organism evidence="2 3">
    <name type="scientific">Oleiphilus messinensis</name>
    <dbReference type="NCBI Taxonomy" id="141451"/>
    <lineage>
        <taxon>Bacteria</taxon>
        <taxon>Pseudomonadati</taxon>
        <taxon>Pseudomonadota</taxon>
        <taxon>Gammaproteobacteria</taxon>
        <taxon>Oceanospirillales</taxon>
        <taxon>Oleiphilaceae</taxon>
        <taxon>Oleiphilus</taxon>
    </lineage>
</organism>
<dbReference type="InterPro" id="IPR036073">
    <property type="entry name" value="Desulfoferrodoxin_Fe-bd_dom_sf"/>
</dbReference>